<keyword evidence="1" id="KW-0472">Membrane</keyword>
<keyword evidence="3" id="KW-1185">Reference proteome</keyword>
<dbReference type="InterPro" id="IPR058349">
    <property type="entry name" value="DUF8036"/>
</dbReference>
<protein>
    <submittedName>
        <fullName evidence="2">Uncharacterized protein</fullName>
    </submittedName>
</protein>
<dbReference type="AlphaFoldDB" id="A0A1H8JBV6"/>
<feature type="transmembrane region" description="Helical" evidence="1">
    <location>
        <begin position="38"/>
        <end position="59"/>
    </location>
</feature>
<evidence type="ECO:0000313" key="3">
    <source>
        <dbReference type="Proteomes" id="UP000198775"/>
    </source>
</evidence>
<keyword evidence="1" id="KW-0812">Transmembrane</keyword>
<evidence type="ECO:0000313" key="2">
    <source>
        <dbReference type="EMBL" id="SEN78373.1"/>
    </source>
</evidence>
<dbReference type="OrthoDB" id="205211at2157"/>
<dbReference type="RefSeq" id="WP_092658796.1">
    <property type="nucleotide sequence ID" value="NZ_FOCX01000005.1"/>
</dbReference>
<dbReference type="Pfam" id="PF26119">
    <property type="entry name" value="DUF8036"/>
    <property type="match status" value="1"/>
</dbReference>
<evidence type="ECO:0000256" key="1">
    <source>
        <dbReference type="SAM" id="Phobius"/>
    </source>
</evidence>
<sequence>MGVWMTAASAATALNVVLLVALLAIWARNYRQFRSKHALALSLFAVLLLAENALAFYYYVLDPQVAALLNSAAPIAGRAMMFVQILELGALLVLTWSAFD</sequence>
<reference evidence="3" key="1">
    <citation type="submission" date="2016-10" db="EMBL/GenBank/DDBJ databases">
        <authorList>
            <person name="Varghese N."/>
            <person name="Submissions S."/>
        </authorList>
    </citation>
    <scope>NUCLEOTIDE SEQUENCE [LARGE SCALE GENOMIC DNA]</scope>
    <source>
        <strain evidence="3">IBRC-M 10043</strain>
    </source>
</reference>
<accession>A0A1H8JBV6</accession>
<proteinExistence type="predicted"/>
<feature type="transmembrane region" description="Helical" evidence="1">
    <location>
        <begin position="79"/>
        <end position="99"/>
    </location>
</feature>
<keyword evidence="1" id="KW-1133">Transmembrane helix</keyword>
<dbReference type="Proteomes" id="UP000198775">
    <property type="component" value="Unassembled WGS sequence"/>
</dbReference>
<gene>
    <name evidence="2" type="ORF">SAMN05216388_100538</name>
</gene>
<organism evidence="2 3">
    <name type="scientific">Halorientalis persicus</name>
    <dbReference type="NCBI Taxonomy" id="1367881"/>
    <lineage>
        <taxon>Archaea</taxon>
        <taxon>Methanobacteriati</taxon>
        <taxon>Methanobacteriota</taxon>
        <taxon>Stenosarchaea group</taxon>
        <taxon>Halobacteria</taxon>
        <taxon>Halobacteriales</taxon>
        <taxon>Haloarculaceae</taxon>
        <taxon>Halorientalis</taxon>
    </lineage>
</organism>
<name>A0A1H8JBV6_9EURY</name>
<feature type="transmembrane region" description="Helical" evidence="1">
    <location>
        <begin position="6"/>
        <end position="26"/>
    </location>
</feature>
<dbReference type="EMBL" id="FOCX01000005">
    <property type="protein sequence ID" value="SEN78373.1"/>
    <property type="molecule type" value="Genomic_DNA"/>
</dbReference>